<keyword evidence="2" id="KW-1133">Transmembrane helix</keyword>
<dbReference type="KEGG" id="rub:GBA63_14865"/>
<feature type="compositionally biased region" description="Basic and acidic residues" evidence="1">
    <location>
        <begin position="116"/>
        <end position="131"/>
    </location>
</feature>
<evidence type="ECO:0000313" key="4">
    <source>
        <dbReference type="Proteomes" id="UP000501452"/>
    </source>
</evidence>
<name>A0A6G8QBH0_9ACTN</name>
<proteinExistence type="predicted"/>
<keyword evidence="2" id="KW-0812">Transmembrane</keyword>
<keyword evidence="2" id="KW-0472">Membrane</keyword>
<evidence type="ECO:0000313" key="3">
    <source>
        <dbReference type="EMBL" id="QIN83772.1"/>
    </source>
</evidence>
<dbReference type="AlphaFoldDB" id="A0A6G8QBH0"/>
<feature type="transmembrane region" description="Helical" evidence="2">
    <location>
        <begin position="12"/>
        <end position="43"/>
    </location>
</feature>
<protein>
    <submittedName>
        <fullName evidence="3">Uncharacterized protein</fullName>
    </submittedName>
</protein>
<gene>
    <name evidence="3" type="ORF">GBA63_14865</name>
</gene>
<accession>A0A6G8QBH0</accession>
<feature type="region of interest" description="Disordered" evidence="1">
    <location>
        <begin position="83"/>
        <end position="131"/>
    </location>
</feature>
<sequence>MARGRGQKAGIIVLAFIVVLVASRVLASMAMLAFFAGVVVMIVQLFRRRPVKKSAVAAVGSLAMVILFSSIAGAIYGPQNWQGGRAETAEKRAAEPSPPQPEKTQPEKAQPPPPKEPAEKPEANRQPEPDPTEHLVTAVEYHQLGASEDDSSEGDYLDEHILKGGLKDCIDAKYKDMYGGDAWGEVIRGYRTEADSPYGMDAPEVLMIEEGAGCTVQEGIDQLGNWTDWEWRQANKHFKDGL</sequence>
<keyword evidence="4" id="KW-1185">Reference proteome</keyword>
<evidence type="ECO:0000256" key="1">
    <source>
        <dbReference type="SAM" id="MobiDB-lite"/>
    </source>
</evidence>
<evidence type="ECO:0000256" key="2">
    <source>
        <dbReference type="SAM" id="Phobius"/>
    </source>
</evidence>
<dbReference type="Proteomes" id="UP000501452">
    <property type="component" value="Chromosome"/>
</dbReference>
<dbReference type="EMBL" id="CP045119">
    <property type="protein sequence ID" value="QIN83772.1"/>
    <property type="molecule type" value="Genomic_DNA"/>
</dbReference>
<feature type="transmembrane region" description="Helical" evidence="2">
    <location>
        <begin position="55"/>
        <end position="76"/>
    </location>
</feature>
<reference evidence="3 4" key="1">
    <citation type="submission" date="2019-10" db="EMBL/GenBank/DDBJ databases">
        <title>Rubrobacter sp nov SCSIO 52090 isolated from a deep-sea sediment in the South China Sea.</title>
        <authorList>
            <person name="Chen R.W."/>
        </authorList>
    </citation>
    <scope>NUCLEOTIDE SEQUENCE [LARGE SCALE GENOMIC DNA]</scope>
    <source>
        <strain evidence="3 4">SCSIO 52909</strain>
    </source>
</reference>
<organism evidence="3 4">
    <name type="scientific">Rubrobacter tropicus</name>
    <dbReference type="NCBI Taxonomy" id="2653851"/>
    <lineage>
        <taxon>Bacteria</taxon>
        <taxon>Bacillati</taxon>
        <taxon>Actinomycetota</taxon>
        <taxon>Rubrobacteria</taxon>
        <taxon>Rubrobacterales</taxon>
        <taxon>Rubrobacteraceae</taxon>
        <taxon>Rubrobacter</taxon>
    </lineage>
</organism>